<dbReference type="PIRSF" id="PIRSF037854">
    <property type="entry name" value="Dihydropyridine_esterase"/>
    <property type="match status" value="1"/>
</dbReference>
<sequence>MVAVAAAVALAAGMTTPAAARTDRTPPSGTQGSEPVVQHHITLITGDRVAVDAEGRAVGFEPAEGREAIPVQRQTHGGHTYVVPADARRMVADGTLDRRLFDVTELSRPEYRGDRERELRLIVRYKGAAAADAKAGVRDAGGTEVGRTLRSLGAESLTTPEHDAQDIWRALTAASGTHAQRTTAAGVDRVWLDGVRRASLDRSVGQIGAPKAWDAGWTGKDVTIAVLDTGVDATHPDLKGQVVAERNFSAAADAVDRYGHGTHVASIAAGTGAKSGGKFKGVAPDASLLNGKVLDDDGYGDDSGILAGMEWAVAQGADIVNLSLGGADTPGTDPLEAAVDKLSAEKGVLFAIAAGNEGSGPGTVSSPGSADAALTVGAVDDQDALADFSSRGPRIDDGAVKPDVTAPGVDITAAAAPGSVIDEEVGQDPDGYLTISGTSMATPHVAGAAALLKQQHPQWTYAELKGALTASTVPGAYSAFEQGSGRIAVDRALVQTVVAEPVSVSFERQEWPHTDDTPVTRQVTYRNLGDQDVTLSLAASGTGPDGEPVPAGFLTLGAPEVTVPAGGRASVALTADTRLGTADGTYSGHVVATGGGQTVRTAVGIEREVESYDLTLTFTGRDGGPVDGSAQLIGTSAATEGVWKSLWSENGKATVRVPAGSYALDTSVDTDPRDPSAPVDWMAAPDLEVTKDLQVSLDTRTTKQTRISVPVAEAQVRMASADVLVEKEGNSFGFGWWLDSFDQLRTAHVGPAVTDGSLHQFWTGNWSKGAATEYDVVLGGPVTKLARGYTRALKAGQFSVVKAGMGASGKGKAGELLVWGTVPGMQGGTATSVPQPLPGTRTLYLADVDDAVYSFDFAQLGGFDEEGWPLYEAQYSLGEPRAYQAGKTYRRTVNTPVFGPLLGDGFGLYRDEEGISGRLPMAADGAGNPGGSLYPSATTVLYRNGKEIGRNNDPLTGEAEPFAVPAGSAAYRLTSSVRRSPSLAAGSSRIDAEWTFRSAKPFSPVLLPASMVRFTPEVALDGTVPAGKKATVPVKIQGPAAGKKSTALTVYVSGDSGKHWKKVPVKSGGISVTNPAKGKSLSFRAVLKDRRGNGLKLTVFDAYRGK</sequence>
<evidence type="ECO:0000256" key="6">
    <source>
        <dbReference type="PROSITE-ProRule" id="PRU01240"/>
    </source>
</evidence>
<evidence type="ECO:0000256" key="5">
    <source>
        <dbReference type="PIRSR" id="PIRSR615500-1"/>
    </source>
</evidence>
<reference evidence="10 11" key="1">
    <citation type="submission" date="2017-09" db="EMBL/GenBank/DDBJ databases">
        <authorList>
            <person name="Lee N."/>
            <person name="Cho B.-K."/>
        </authorList>
    </citation>
    <scope>NUCLEOTIDE SEQUENCE [LARGE SCALE GENOMIC DNA]</scope>
    <source>
        <strain evidence="10 11">ATCC 12769</strain>
    </source>
</reference>
<protein>
    <submittedName>
        <fullName evidence="10">Peptidase S8</fullName>
    </submittedName>
</protein>
<dbReference type="InterPro" id="IPR015500">
    <property type="entry name" value="Peptidase_S8_subtilisin-rel"/>
</dbReference>
<feature type="chain" id="PRO_5023920860" evidence="8">
    <location>
        <begin position="21"/>
        <end position="1106"/>
    </location>
</feature>
<accession>A0A5J6FMK8</accession>
<dbReference type="InterPro" id="IPR023828">
    <property type="entry name" value="Peptidase_S8_Ser-AS"/>
</dbReference>
<dbReference type="InterPro" id="IPR023827">
    <property type="entry name" value="Peptidase_S8_Asp-AS"/>
</dbReference>
<dbReference type="PROSITE" id="PS00137">
    <property type="entry name" value="SUBTILASE_HIS"/>
    <property type="match status" value="1"/>
</dbReference>
<name>A0A5J6FMK8_9ACTN</name>
<dbReference type="PROSITE" id="PS00136">
    <property type="entry name" value="SUBTILASE_ASP"/>
    <property type="match status" value="1"/>
</dbReference>
<dbReference type="Gene3D" id="3.40.50.200">
    <property type="entry name" value="Peptidase S8/S53 domain"/>
    <property type="match status" value="1"/>
</dbReference>
<dbReference type="PRINTS" id="PR00723">
    <property type="entry name" value="SUBTILISIN"/>
</dbReference>
<evidence type="ECO:0000256" key="8">
    <source>
        <dbReference type="SAM" id="SignalP"/>
    </source>
</evidence>
<dbReference type="InterPro" id="IPR051048">
    <property type="entry name" value="Peptidase_S8/S53_subtilisin"/>
</dbReference>
<feature type="active site" description="Charge relay system" evidence="5 6">
    <location>
        <position position="228"/>
    </location>
</feature>
<gene>
    <name evidence="10" type="ORF">CP967_12360</name>
</gene>
<dbReference type="PANTHER" id="PTHR43399">
    <property type="entry name" value="SUBTILISIN-RELATED"/>
    <property type="match status" value="1"/>
</dbReference>
<keyword evidence="3 6" id="KW-0378">Hydrolase</keyword>
<feature type="active site" description="Charge relay system" evidence="5 6">
    <location>
        <position position="260"/>
    </location>
</feature>
<evidence type="ECO:0000313" key="10">
    <source>
        <dbReference type="EMBL" id="QEU76524.1"/>
    </source>
</evidence>
<keyword evidence="4 6" id="KW-0720">Serine protease</keyword>
<evidence type="ECO:0000256" key="7">
    <source>
        <dbReference type="RuleBase" id="RU003355"/>
    </source>
</evidence>
<dbReference type="GO" id="GO:0004252">
    <property type="term" value="F:serine-type endopeptidase activity"/>
    <property type="evidence" value="ECO:0007669"/>
    <property type="project" value="UniProtKB-UniRule"/>
</dbReference>
<keyword evidence="8" id="KW-0732">Signal</keyword>
<dbReference type="InterPro" id="IPR000209">
    <property type="entry name" value="Peptidase_S8/S53_dom"/>
</dbReference>
<keyword evidence="11" id="KW-1185">Reference proteome</keyword>
<dbReference type="InterPro" id="IPR034213">
    <property type="entry name" value="S8_Vpr-like"/>
</dbReference>
<dbReference type="PANTHER" id="PTHR43399:SF4">
    <property type="entry name" value="CELL WALL-ASSOCIATED PROTEASE"/>
    <property type="match status" value="1"/>
</dbReference>
<dbReference type="PROSITE" id="PS00138">
    <property type="entry name" value="SUBTILASE_SER"/>
    <property type="match status" value="1"/>
</dbReference>
<dbReference type="KEGG" id="snk:CP967_12360"/>
<feature type="active site" description="Charge relay system" evidence="5 6">
    <location>
        <position position="439"/>
    </location>
</feature>
<evidence type="ECO:0000256" key="3">
    <source>
        <dbReference type="ARBA" id="ARBA00022801"/>
    </source>
</evidence>
<keyword evidence="2 6" id="KW-0645">Protease</keyword>
<dbReference type="CDD" id="cd07474">
    <property type="entry name" value="Peptidases_S8_subtilisin_Vpr-like"/>
    <property type="match status" value="1"/>
</dbReference>
<dbReference type="OrthoDB" id="9798386at2"/>
<evidence type="ECO:0000259" key="9">
    <source>
        <dbReference type="Pfam" id="PF00082"/>
    </source>
</evidence>
<dbReference type="SUPFAM" id="SSF52743">
    <property type="entry name" value="Subtilisin-like"/>
    <property type="match status" value="1"/>
</dbReference>
<dbReference type="Proteomes" id="UP000326178">
    <property type="component" value="Chromosome"/>
</dbReference>
<proteinExistence type="inferred from homology"/>
<dbReference type="InterPro" id="IPR022398">
    <property type="entry name" value="Peptidase_S8_His-AS"/>
</dbReference>
<dbReference type="PROSITE" id="PS51892">
    <property type="entry name" value="SUBTILASE"/>
    <property type="match status" value="1"/>
</dbReference>
<dbReference type="InterPro" id="IPR036852">
    <property type="entry name" value="Peptidase_S8/S53_dom_sf"/>
</dbReference>
<dbReference type="InterPro" id="IPR017297">
    <property type="entry name" value="Peptidase_S8A_DPH-A"/>
</dbReference>
<feature type="domain" description="Peptidase S8/S53" evidence="9">
    <location>
        <begin position="219"/>
        <end position="485"/>
    </location>
</feature>
<dbReference type="EMBL" id="CP023702">
    <property type="protein sequence ID" value="QEU76524.1"/>
    <property type="molecule type" value="Genomic_DNA"/>
</dbReference>
<organism evidence="10 11">
    <name type="scientific">Streptomyces nitrosporeus</name>
    <dbReference type="NCBI Taxonomy" id="28894"/>
    <lineage>
        <taxon>Bacteria</taxon>
        <taxon>Bacillati</taxon>
        <taxon>Actinomycetota</taxon>
        <taxon>Actinomycetes</taxon>
        <taxon>Kitasatosporales</taxon>
        <taxon>Streptomycetaceae</taxon>
        <taxon>Streptomyces</taxon>
    </lineage>
</organism>
<dbReference type="Pfam" id="PF00082">
    <property type="entry name" value="Peptidase_S8"/>
    <property type="match status" value="1"/>
</dbReference>
<comment type="similarity">
    <text evidence="1 6 7">Belongs to the peptidase S8 family.</text>
</comment>
<dbReference type="AlphaFoldDB" id="A0A5J6FMK8"/>
<evidence type="ECO:0000256" key="1">
    <source>
        <dbReference type="ARBA" id="ARBA00011073"/>
    </source>
</evidence>
<evidence type="ECO:0000256" key="2">
    <source>
        <dbReference type="ARBA" id="ARBA00022670"/>
    </source>
</evidence>
<feature type="signal peptide" evidence="8">
    <location>
        <begin position="1"/>
        <end position="20"/>
    </location>
</feature>
<dbReference type="GO" id="GO:0006508">
    <property type="term" value="P:proteolysis"/>
    <property type="evidence" value="ECO:0007669"/>
    <property type="project" value="UniProtKB-KW"/>
</dbReference>
<evidence type="ECO:0000313" key="11">
    <source>
        <dbReference type="Proteomes" id="UP000326178"/>
    </source>
</evidence>
<evidence type="ECO:0000256" key="4">
    <source>
        <dbReference type="ARBA" id="ARBA00022825"/>
    </source>
</evidence>